<dbReference type="GO" id="GO:0008757">
    <property type="term" value="F:S-adenosylmethionine-dependent methyltransferase activity"/>
    <property type="evidence" value="ECO:0007669"/>
    <property type="project" value="InterPro"/>
</dbReference>
<dbReference type="EMBL" id="JARQZJ010000112">
    <property type="protein sequence ID" value="KAK9887510.1"/>
    <property type="molecule type" value="Genomic_DNA"/>
</dbReference>
<gene>
    <name evidence="2" type="ORF">WA026_023060</name>
</gene>
<sequence length="271" mass="32227">MSLSPHRYSKITFHLKGVTEYAQQYFKLIQWKKNSRILDIGSGPGHLLLQIEPLFPKDYAEILCIDKLEEMVNYFNSHKSDPRMKAIAMDIQTTSLPSDLKNRFDFVFSCNSLMYWANIRQSFRNISQLMNESGQLFFIWPKKGDVHDIYKAMNIKQRWAPHTNEFKNWINYFDTESPTDTLKTEFERVGIEIVKSETKKLSFEDQEKSNFTAMFDSLDYISKRIPKDDLAEYKQEYHELVHEKLLMERNSDNKMKWKLPFEYILVVAKKS</sequence>
<dbReference type="InterPro" id="IPR013216">
    <property type="entry name" value="Methyltransf_11"/>
</dbReference>
<feature type="domain" description="Methyltransferase type 11" evidence="1">
    <location>
        <begin position="38"/>
        <end position="138"/>
    </location>
</feature>
<dbReference type="Pfam" id="PF08241">
    <property type="entry name" value="Methyltransf_11"/>
    <property type="match status" value="1"/>
</dbReference>
<evidence type="ECO:0000259" key="1">
    <source>
        <dbReference type="Pfam" id="PF08241"/>
    </source>
</evidence>
<accession>A0AAW1V5P7</accession>
<proteinExistence type="predicted"/>
<dbReference type="PANTHER" id="PTHR43861:SF1">
    <property type="entry name" value="TRANS-ACONITATE 2-METHYLTRANSFERASE"/>
    <property type="match status" value="1"/>
</dbReference>
<dbReference type="InterPro" id="IPR029063">
    <property type="entry name" value="SAM-dependent_MTases_sf"/>
</dbReference>
<reference evidence="2 3" key="1">
    <citation type="submission" date="2023-03" db="EMBL/GenBank/DDBJ databases">
        <title>Genome insight into feeding habits of ladybird beetles.</title>
        <authorList>
            <person name="Li H.-S."/>
            <person name="Huang Y.-H."/>
            <person name="Pang H."/>
        </authorList>
    </citation>
    <scope>NUCLEOTIDE SEQUENCE [LARGE SCALE GENOMIC DNA]</scope>
    <source>
        <strain evidence="2">SYSU_2023b</strain>
        <tissue evidence="2">Whole body</tissue>
    </source>
</reference>
<evidence type="ECO:0000313" key="2">
    <source>
        <dbReference type="EMBL" id="KAK9887510.1"/>
    </source>
</evidence>
<dbReference type="Proteomes" id="UP001431783">
    <property type="component" value="Unassembled WGS sequence"/>
</dbReference>
<keyword evidence="3" id="KW-1185">Reference proteome</keyword>
<evidence type="ECO:0000313" key="3">
    <source>
        <dbReference type="Proteomes" id="UP001431783"/>
    </source>
</evidence>
<dbReference type="AlphaFoldDB" id="A0AAW1V5P7"/>
<dbReference type="PANTHER" id="PTHR43861">
    <property type="entry name" value="TRANS-ACONITATE 2-METHYLTRANSFERASE-RELATED"/>
    <property type="match status" value="1"/>
</dbReference>
<dbReference type="SUPFAM" id="SSF53335">
    <property type="entry name" value="S-adenosyl-L-methionine-dependent methyltransferases"/>
    <property type="match status" value="1"/>
</dbReference>
<protein>
    <recommendedName>
        <fullName evidence="1">Methyltransferase type 11 domain-containing protein</fullName>
    </recommendedName>
</protein>
<name>A0AAW1V5P7_9CUCU</name>
<dbReference type="CDD" id="cd02440">
    <property type="entry name" value="AdoMet_MTases"/>
    <property type="match status" value="1"/>
</dbReference>
<organism evidence="2 3">
    <name type="scientific">Henosepilachna vigintioctopunctata</name>
    <dbReference type="NCBI Taxonomy" id="420089"/>
    <lineage>
        <taxon>Eukaryota</taxon>
        <taxon>Metazoa</taxon>
        <taxon>Ecdysozoa</taxon>
        <taxon>Arthropoda</taxon>
        <taxon>Hexapoda</taxon>
        <taxon>Insecta</taxon>
        <taxon>Pterygota</taxon>
        <taxon>Neoptera</taxon>
        <taxon>Endopterygota</taxon>
        <taxon>Coleoptera</taxon>
        <taxon>Polyphaga</taxon>
        <taxon>Cucujiformia</taxon>
        <taxon>Coccinelloidea</taxon>
        <taxon>Coccinellidae</taxon>
        <taxon>Epilachninae</taxon>
        <taxon>Epilachnini</taxon>
        <taxon>Henosepilachna</taxon>
    </lineage>
</organism>
<comment type="caution">
    <text evidence="2">The sequence shown here is derived from an EMBL/GenBank/DDBJ whole genome shotgun (WGS) entry which is preliminary data.</text>
</comment>
<dbReference type="Gene3D" id="3.40.50.150">
    <property type="entry name" value="Vaccinia Virus protein VP39"/>
    <property type="match status" value="1"/>
</dbReference>